<dbReference type="Gene3D" id="2.160.20.10">
    <property type="entry name" value="Single-stranded right-handed beta-helix, Pectin lyase-like"/>
    <property type="match status" value="1"/>
</dbReference>
<dbReference type="InterPro" id="IPR011050">
    <property type="entry name" value="Pectin_lyase_fold/virulence"/>
</dbReference>
<dbReference type="SUPFAM" id="SSF51126">
    <property type="entry name" value="Pectin lyase-like"/>
    <property type="match status" value="1"/>
</dbReference>
<evidence type="ECO:0000259" key="5">
    <source>
        <dbReference type="Pfam" id="PF23762"/>
    </source>
</evidence>
<dbReference type="InterPro" id="IPR045140">
    <property type="entry name" value="SHCBP1-like"/>
</dbReference>
<evidence type="ECO:0000256" key="3">
    <source>
        <dbReference type="ARBA" id="ARBA00023212"/>
    </source>
</evidence>
<protein>
    <submittedName>
        <fullName evidence="6">SHC SH2 domain-binding protein 1</fullName>
    </submittedName>
</protein>
<organism evidence="6 7">
    <name type="scientific">Cyphomyrmex costatus</name>
    <dbReference type="NCBI Taxonomy" id="456900"/>
    <lineage>
        <taxon>Eukaryota</taxon>
        <taxon>Metazoa</taxon>
        <taxon>Ecdysozoa</taxon>
        <taxon>Arthropoda</taxon>
        <taxon>Hexapoda</taxon>
        <taxon>Insecta</taxon>
        <taxon>Pterygota</taxon>
        <taxon>Neoptera</taxon>
        <taxon>Endopterygota</taxon>
        <taxon>Hymenoptera</taxon>
        <taxon>Apocrita</taxon>
        <taxon>Aculeata</taxon>
        <taxon>Formicoidea</taxon>
        <taxon>Formicidae</taxon>
        <taxon>Myrmicinae</taxon>
        <taxon>Cyphomyrmex</taxon>
    </lineage>
</organism>
<name>A0A151I693_9HYME</name>
<dbReference type="PANTHER" id="PTHR14695">
    <property type="entry name" value="SHC SH2-DOMAIN BINDING PROTEIN 1-RELATED"/>
    <property type="match status" value="1"/>
</dbReference>
<dbReference type="Proteomes" id="UP000078542">
    <property type="component" value="Unassembled WGS sequence"/>
</dbReference>
<dbReference type="AlphaFoldDB" id="A0A151I693"/>
<dbReference type="GO" id="GO:0007283">
    <property type="term" value="P:spermatogenesis"/>
    <property type="evidence" value="ECO:0007669"/>
    <property type="project" value="TreeGrafter"/>
</dbReference>
<dbReference type="InterPro" id="IPR057508">
    <property type="entry name" value="SHCBP-like_N"/>
</dbReference>
<dbReference type="GO" id="GO:0007112">
    <property type="term" value="P:male meiosis cytokinesis"/>
    <property type="evidence" value="ECO:0007669"/>
    <property type="project" value="TreeGrafter"/>
</dbReference>
<dbReference type="GO" id="GO:0005819">
    <property type="term" value="C:spindle"/>
    <property type="evidence" value="ECO:0007669"/>
    <property type="project" value="UniProtKB-SubCell"/>
</dbReference>
<evidence type="ECO:0000313" key="7">
    <source>
        <dbReference type="Proteomes" id="UP000078542"/>
    </source>
</evidence>
<comment type="subcellular location">
    <subcellularLocation>
        <location evidence="1">Cytoplasm</location>
        <location evidence="1">Cytoskeleton</location>
        <location evidence="1">Spindle</location>
    </subcellularLocation>
</comment>
<reference evidence="6 7" key="1">
    <citation type="submission" date="2016-03" db="EMBL/GenBank/DDBJ databases">
        <title>Cyphomyrmex costatus WGS genome.</title>
        <authorList>
            <person name="Nygaard S."/>
            <person name="Hu H."/>
            <person name="Boomsma J."/>
            <person name="Zhang G."/>
        </authorList>
    </citation>
    <scope>NUCLEOTIDE SEQUENCE [LARGE SCALE GENOMIC DNA]</scope>
    <source>
        <strain evidence="6">MS0001</strain>
        <tissue evidence="6">Whole body</tissue>
    </source>
</reference>
<feature type="domain" description="SHC SH2" evidence="5">
    <location>
        <begin position="17"/>
        <end position="251"/>
    </location>
</feature>
<keyword evidence="7" id="KW-1185">Reference proteome</keyword>
<evidence type="ECO:0000256" key="2">
    <source>
        <dbReference type="ARBA" id="ARBA00022490"/>
    </source>
</evidence>
<evidence type="ECO:0000256" key="1">
    <source>
        <dbReference type="ARBA" id="ARBA00004186"/>
    </source>
</evidence>
<accession>A0A151I693</accession>
<keyword evidence="2" id="KW-0963">Cytoplasm</keyword>
<dbReference type="InterPro" id="IPR012334">
    <property type="entry name" value="Pectin_lyas_fold"/>
</dbReference>
<sequence>MGEYTNVYTFHDKTLAERLEEYTNILSAQGRIVPASSIRTEWVCDVELVIEPVGWQALWKISRTTCEDYSIRYPTIVMVEVLGMDFPVLNALVKITAVQDDIHLPEKHEVSLVELYPTIEQKNHSLDIIGTAHCVDRLRFFYNHLWMPWDEDEDDNIDWVEQHLERRIRLYFDMNNGIINKETCDIIKSLISEGKEIQKKISTYEALLPEDFQEDDVPEELAQETCTLMKLHFRLQQIKAEMDLLENPSLRGLLGKNQSYNRRKRHSDNENKTSSYYFVWQGGVVKELQEFSNKIQTMLPKDAPIKICGYLDDVMDTFETGDTILLGEGNYSIKGSTGLQEGGTIIGISNTEDTIISPHDPNMSSSLFDLCGNEILLKNVCIDLGTLQAGIIIRKDCTVLVTGSKIRLSNITANSSAKWGAVVMPGAKLVLENTIFQGLGTAIIIYGTGEVVMNNCQFENCCEGVRLNDNARFTATKCSFENIETGQAVVIETEKVNRSEIVEVENELSNVSLKNVSLNECKFFNNHKGSITLRPKDTAALVHRQINTTEESACKEAMDFLWLRVQIAVPTDRNDYKAKCNYTATSSLRDTSHDMVEMTALTQSVDGQTQFGNTRHLEPSDCIFVFKNTFSDYEEPPSDEEVSATFNHRDQFSYRAFTQQFDKRLQDNSQKPTTYFFNITRIS</sequence>
<dbReference type="PANTHER" id="PTHR14695:SF4">
    <property type="entry name" value="PROTEIN NESSUN DORMA"/>
    <property type="match status" value="1"/>
</dbReference>
<dbReference type="Pfam" id="PF13229">
    <property type="entry name" value="Beta_helix"/>
    <property type="match status" value="1"/>
</dbReference>
<evidence type="ECO:0000313" key="6">
    <source>
        <dbReference type="EMBL" id="KYM93637.1"/>
    </source>
</evidence>
<proteinExistence type="predicted"/>
<dbReference type="EMBL" id="KQ978495">
    <property type="protein sequence ID" value="KYM93637.1"/>
    <property type="molecule type" value="Genomic_DNA"/>
</dbReference>
<dbReference type="STRING" id="456900.A0A151I693"/>
<gene>
    <name evidence="6" type="ORF">ALC62_15772</name>
</gene>
<keyword evidence="3" id="KW-0206">Cytoskeleton</keyword>
<evidence type="ECO:0000259" key="4">
    <source>
        <dbReference type="Pfam" id="PF13229"/>
    </source>
</evidence>
<feature type="domain" description="Right handed beta helix" evidence="4">
    <location>
        <begin position="397"/>
        <end position="533"/>
    </location>
</feature>
<dbReference type="Pfam" id="PF23762">
    <property type="entry name" value="SHCBP_N"/>
    <property type="match status" value="1"/>
</dbReference>
<dbReference type="InterPro" id="IPR039448">
    <property type="entry name" value="Beta_helix"/>
</dbReference>